<keyword evidence="8" id="KW-0812">Transmembrane</keyword>
<evidence type="ECO:0000256" key="1">
    <source>
        <dbReference type="ARBA" id="ARBA00010617"/>
    </source>
</evidence>
<evidence type="ECO:0000256" key="8">
    <source>
        <dbReference type="SAM" id="Phobius"/>
    </source>
</evidence>
<sequence length="501" mass="56658">MEGTVTSVLLAGIATLLAYLFLFRNAERRRPLPGMPGPRGWPVVGSLFSLGELPHLRLMEMSCTYGNVYQLRLGSQYVVVVNGIRAIKESLLKQSVRFAGRPAFPSMNFTSKYVGIVFDTYDDMWKYQRKIIDSSLKPFTSGPTALEEVVTSAAVDVVNNLTNHGNCGNGKQSDPYDDLYTAVGNVTCFVLFGKRYSHDDDNFKKVLYYSKRFVAAITGKGNIVDYLPWMTFAMRKAFAKVADDLSLITRFVGEQINHHSSHRDGIGSVMDSLIRIRNDSERTEGCALKTKTDVERVLCCLFGAGYENTTSTLYYLILYMIIHPEIQYKVHEEIDRVVSRDRLPTLSDRAKLPYTDAVLQEVIRHASLAPLTVPYSTLKDTDLLGYKIPKDTPIFVNLWSANYDENEWEDPHRFNPDRFLSADGLSVKKSQVAKMVAFGMGKRRCPGEQLAQLQLFLFFAIFMHQCHFEKCEGDNPQLTSVYGLTLRPVPFRVVTKHRGPD</sequence>
<evidence type="ECO:0000313" key="9">
    <source>
        <dbReference type="Proteomes" id="UP000694865"/>
    </source>
</evidence>
<feature type="transmembrane region" description="Helical" evidence="8">
    <location>
        <begin position="6"/>
        <end position="23"/>
    </location>
</feature>
<name>A0ABM0GZL8_SACKO</name>
<evidence type="ECO:0000256" key="6">
    <source>
        <dbReference type="ARBA" id="ARBA00023033"/>
    </source>
</evidence>
<evidence type="ECO:0000256" key="4">
    <source>
        <dbReference type="ARBA" id="ARBA00023002"/>
    </source>
</evidence>
<keyword evidence="2 7" id="KW-0349">Heme</keyword>
<evidence type="ECO:0000313" key="10">
    <source>
        <dbReference type="RefSeq" id="XP_002740927.1"/>
    </source>
</evidence>
<dbReference type="PROSITE" id="PS00086">
    <property type="entry name" value="CYTOCHROME_P450"/>
    <property type="match status" value="1"/>
</dbReference>
<dbReference type="Gene3D" id="1.10.630.10">
    <property type="entry name" value="Cytochrome P450"/>
    <property type="match status" value="1"/>
</dbReference>
<dbReference type="PANTHER" id="PTHR24289">
    <property type="entry name" value="STEROID 17-ALPHA-HYDROXYLASE/17,20 LYASE"/>
    <property type="match status" value="1"/>
</dbReference>
<dbReference type="GeneID" id="100371800"/>
<dbReference type="Proteomes" id="UP000694865">
    <property type="component" value="Unplaced"/>
</dbReference>
<dbReference type="SUPFAM" id="SSF48264">
    <property type="entry name" value="Cytochrome P450"/>
    <property type="match status" value="1"/>
</dbReference>
<accession>A0ABM0GZL8</accession>
<evidence type="ECO:0000256" key="7">
    <source>
        <dbReference type="RuleBase" id="RU000461"/>
    </source>
</evidence>
<keyword evidence="9" id="KW-1185">Reference proteome</keyword>
<dbReference type="PANTHER" id="PTHR24289:SF15">
    <property type="entry name" value="CYTOCHROME P450 FAMILY 1 SUBFAMILY B MEMBER 1"/>
    <property type="match status" value="1"/>
</dbReference>
<dbReference type="InterPro" id="IPR001128">
    <property type="entry name" value="Cyt_P450"/>
</dbReference>
<keyword evidence="6 7" id="KW-0503">Monooxygenase</keyword>
<evidence type="ECO:0000256" key="3">
    <source>
        <dbReference type="ARBA" id="ARBA00022723"/>
    </source>
</evidence>
<dbReference type="PRINTS" id="PR00463">
    <property type="entry name" value="EP450I"/>
</dbReference>
<evidence type="ECO:0000256" key="5">
    <source>
        <dbReference type="ARBA" id="ARBA00023004"/>
    </source>
</evidence>
<keyword evidence="5 7" id="KW-0408">Iron</keyword>
<keyword evidence="3 7" id="KW-0479">Metal-binding</keyword>
<dbReference type="InterPro" id="IPR017972">
    <property type="entry name" value="Cyt_P450_CS"/>
</dbReference>
<dbReference type="InterPro" id="IPR002401">
    <property type="entry name" value="Cyt_P450_E_grp-I"/>
</dbReference>
<keyword evidence="4 7" id="KW-0560">Oxidoreductase</keyword>
<organism evidence="9 10">
    <name type="scientific">Saccoglossus kowalevskii</name>
    <name type="common">Acorn worm</name>
    <dbReference type="NCBI Taxonomy" id="10224"/>
    <lineage>
        <taxon>Eukaryota</taxon>
        <taxon>Metazoa</taxon>
        <taxon>Hemichordata</taxon>
        <taxon>Enteropneusta</taxon>
        <taxon>Harrimaniidae</taxon>
        <taxon>Saccoglossus</taxon>
    </lineage>
</organism>
<keyword evidence="8" id="KW-1133">Transmembrane helix</keyword>
<protein>
    <submittedName>
        <fullName evidence="10">Cytochrome P450 1A1-like</fullName>
    </submittedName>
</protein>
<keyword evidence="8" id="KW-0472">Membrane</keyword>
<dbReference type="InterPro" id="IPR036396">
    <property type="entry name" value="Cyt_P450_sf"/>
</dbReference>
<reference evidence="10" key="1">
    <citation type="submission" date="2025-08" db="UniProtKB">
        <authorList>
            <consortium name="RefSeq"/>
        </authorList>
    </citation>
    <scope>IDENTIFICATION</scope>
    <source>
        <tissue evidence="10">Testes</tissue>
    </source>
</reference>
<gene>
    <name evidence="10" type="primary">LOC100371800</name>
</gene>
<evidence type="ECO:0000256" key="2">
    <source>
        <dbReference type="ARBA" id="ARBA00022617"/>
    </source>
</evidence>
<proteinExistence type="inferred from homology"/>
<dbReference type="PRINTS" id="PR00385">
    <property type="entry name" value="P450"/>
</dbReference>
<dbReference type="RefSeq" id="XP_002740927.1">
    <property type="nucleotide sequence ID" value="XM_002740881.2"/>
</dbReference>
<comment type="similarity">
    <text evidence="1 7">Belongs to the cytochrome P450 family.</text>
</comment>
<dbReference type="Pfam" id="PF00067">
    <property type="entry name" value="p450"/>
    <property type="match status" value="1"/>
</dbReference>